<evidence type="ECO:0000313" key="3">
    <source>
        <dbReference type="Proteomes" id="UP000233256"/>
    </source>
</evidence>
<dbReference type="EMBL" id="PGXC01000022">
    <property type="protein sequence ID" value="PKK89265.1"/>
    <property type="molecule type" value="Genomic_DNA"/>
</dbReference>
<reference evidence="2 3" key="1">
    <citation type="journal article" date="2017" name="ISME J.">
        <title>Potential for microbial H2 and metal transformations associated with novel bacteria and archaea in deep terrestrial subsurface sediments.</title>
        <authorList>
            <person name="Hernsdorf A.W."/>
            <person name="Amano Y."/>
            <person name="Miyakawa K."/>
            <person name="Ise K."/>
            <person name="Suzuki Y."/>
            <person name="Anantharaman K."/>
            <person name="Probst A."/>
            <person name="Burstein D."/>
            <person name="Thomas B.C."/>
            <person name="Banfield J.F."/>
        </authorList>
    </citation>
    <scope>NUCLEOTIDE SEQUENCE [LARGE SCALE GENOMIC DNA]</scope>
    <source>
        <strain evidence="2">HGW-Wallbacteria-1</strain>
    </source>
</reference>
<dbReference type="InterPro" id="IPR001736">
    <property type="entry name" value="PLipase_D/transphosphatidylase"/>
</dbReference>
<name>A0A2N1PLQ8_9BACT</name>
<dbReference type="GO" id="GO:0030572">
    <property type="term" value="F:phosphatidyltransferase activity"/>
    <property type="evidence" value="ECO:0007669"/>
    <property type="project" value="UniProtKB-ARBA"/>
</dbReference>
<dbReference type="PROSITE" id="PS50035">
    <property type="entry name" value="PLD"/>
    <property type="match status" value="1"/>
</dbReference>
<evidence type="ECO:0000259" key="1">
    <source>
        <dbReference type="PROSITE" id="PS50035"/>
    </source>
</evidence>
<proteinExistence type="predicted"/>
<sequence>MSAFFTLNRMFSVSSLLLSLVFLAPGAGITQELSSVFSGISGISAPDLGLDSGSAPAPTQAPAVPDTQTMLLDDNNDAWLARWHVIEKAEKTLDIVYFALFDDAYGRAFMGLLHKKAREGVKIRMLIDYRGGAKTSNRLFDRDILVELSRLPNVEIKIYNPVFRYLPTILTKGIKSVWTSNHDKLVIADGQWLITGGRNIWFHFFTSYAQDPKAYVDTDVLFRGTRIAAEATMAFESEYLLDRSKLLKPGLADIIGREKLRRKLGFAALSMGNFIRRGTMFKAENENDEEYNKWLAESSAMKSTYGSFLARHQVSFAPDAEPLLVRLIDKTSRFGGVNGMTDALIAMVNAAKKTILIQNPYVIIPKEMKSAIIAAANRGVAIRIFTASPNSSDEPFVQGLFVNEWKDLIRDIPGVRLFVTLDRPLHSKVFVFDGEVSVVGTYNLDALSQNLNSEVASVIFSKDFSRSLMESIDSFQKDFGAEYILGRDNNGNEVVVFGPENHCPPEKIRKLQGTFSKLARIMRNLL</sequence>
<gene>
    <name evidence="2" type="ORF">CVV64_15265</name>
</gene>
<comment type="caution">
    <text evidence="2">The sequence shown here is derived from an EMBL/GenBank/DDBJ whole genome shotgun (WGS) entry which is preliminary data.</text>
</comment>
<accession>A0A2N1PLQ8</accession>
<protein>
    <recommendedName>
        <fullName evidence="1">PLD phosphodiesterase domain-containing protein</fullName>
    </recommendedName>
</protein>
<dbReference type="SUPFAM" id="SSF56024">
    <property type="entry name" value="Phospholipase D/nuclease"/>
    <property type="match status" value="2"/>
</dbReference>
<dbReference type="GO" id="GO:0032049">
    <property type="term" value="P:cardiolipin biosynthetic process"/>
    <property type="evidence" value="ECO:0007669"/>
    <property type="project" value="UniProtKB-ARBA"/>
</dbReference>
<organism evidence="2 3">
    <name type="scientific">Candidatus Wallbacteria bacterium HGW-Wallbacteria-1</name>
    <dbReference type="NCBI Taxonomy" id="2013854"/>
    <lineage>
        <taxon>Bacteria</taxon>
        <taxon>Candidatus Walliibacteriota</taxon>
    </lineage>
</organism>
<dbReference type="PANTHER" id="PTHR21248:SF12">
    <property type="entry name" value="CARDIOLIPIN SYNTHASE C"/>
    <property type="match status" value="1"/>
</dbReference>
<dbReference type="AlphaFoldDB" id="A0A2N1PLQ8"/>
<feature type="domain" description="PLD phosphodiesterase" evidence="1">
    <location>
        <begin position="421"/>
        <end position="448"/>
    </location>
</feature>
<dbReference type="PANTHER" id="PTHR21248">
    <property type="entry name" value="CARDIOLIPIN SYNTHASE"/>
    <property type="match status" value="1"/>
</dbReference>
<dbReference type="InterPro" id="IPR025202">
    <property type="entry name" value="PLD-like_dom"/>
</dbReference>
<dbReference type="Pfam" id="PF13091">
    <property type="entry name" value="PLDc_2"/>
    <property type="match status" value="2"/>
</dbReference>
<dbReference type="Gene3D" id="3.30.870.10">
    <property type="entry name" value="Endonuclease Chain A"/>
    <property type="match status" value="2"/>
</dbReference>
<dbReference type="SMART" id="SM00155">
    <property type="entry name" value="PLDc"/>
    <property type="match status" value="2"/>
</dbReference>
<dbReference type="Proteomes" id="UP000233256">
    <property type="component" value="Unassembled WGS sequence"/>
</dbReference>
<evidence type="ECO:0000313" key="2">
    <source>
        <dbReference type="EMBL" id="PKK89265.1"/>
    </source>
</evidence>